<sequence>MKRYLVIFLFICTTGFLACKSSKSGSISRSADDNKIEVVFLQMNDVYEISPLEGGKTGGLSRVATIRKKLTAENPNVRCIIAGDFLNPSVVGTLKYEGQRISGRQMVDVMNTAGVDLAIFGNHEFDLSESDLEKRLTESQFQWISSNAWHKTANGLTPFTSGSTHEPMPVTRILEFKDGDGTQVRVGMIGLVIDSNPKDFVQYDARYFNIARKLADSLQSHCDYLVAITHLNIADDLELSKQVPGLRLIMGGHDHDHMYHQVGESFVAKADANAKTVYVHKLLYDKLQKKLTIQSQLVPVNATVPMDSTTQRVVDKWTTIADRSFNELGFSPNEVLLDTQELLDGRESSVRHHATNLTQLVTQSIAAAAPKADAVILNSGSIRIDDQLTGRITQYDILRALPFGGKILEVEMNGGLLKKILETGKGNEGSGGYLLYHQISYDESKKEWILKQRSIDSQKIYRIAISDFLLTGQEKNLDFLSSKNPDIKIVYTPEKNDPKDPHNDVRQAIIAYLRTNKK</sequence>
<dbReference type="Gene3D" id="3.90.780.10">
    <property type="entry name" value="5'-Nucleotidase, C-terminal domain"/>
    <property type="match status" value="1"/>
</dbReference>
<dbReference type="InterPro" id="IPR029052">
    <property type="entry name" value="Metallo-depent_PP-like"/>
</dbReference>
<feature type="domain" description="Calcineurin-like phosphoesterase" evidence="3">
    <location>
        <begin position="40"/>
        <end position="256"/>
    </location>
</feature>
<organism evidence="5 6">
    <name type="scientific">Xanthocytophaga flava</name>
    <dbReference type="NCBI Taxonomy" id="3048013"/>
    <lineage>
        <taxon>Bacteria</taxon>
        <taxon>Pseudomonadati</taxon>
        <taxon>Bacteroidota</taxon>
        <taxon>Cytophagia</taxon>
        <taxon>Cytophagales</taxon>
        <taxon>Rhodocytophagaceae</taxon>
        <taxon>Xanthocytophaga</taxon>
    </lineage>
</organism>
<dbReference type="GO" id="GO:0000166">
    <property type="term" value="F:nucleotide binding"/>
    <property type="evidence" value="ECO:0007669"/>
    <property type="project" value="UniProtKB-KW"/>
</dbReference>
<dbReference type="SUPFAM" id="SSF56300">
    <property type="entry name" value="Metallo-dependent phosphatases"/>
    <property type="match status" value="1"/>
</dbReference>
<dbReference type="PRINTS" id="PR01607">
    <property type="entry name" value="APYRASEFAMLY"/>
</dbReference>
<dbReference type="EMBL" id="JASJOS010000016">
    <property type="protein sequence ID" value="MDJ1484720.1"/>
    <property type="molecule type" value="Genomic_DNA"/>
</dbReference>
<dbReference type="AlphaFoldDB" id="A0AAE3QWW2"/>
<dbReference type="SUPFAM" id="SSF55816">
    <property type="entry name" value="5'-nucleotidase (syn. UDP-sugar hydrolase), C-terminal domain"/>
    <property type="match status" value="1"/>
</dbReference>
<evidence type="ECO:0000259" key="3">
    <source>
        <dbReference type="Pfam" id="PF00149"/>
    </source>
</evidence>
<dbReference type="Pfam" id="PF00149">
    <property type="entry name" value="Metallophos"/>
    <property type="match status" value="1"/>
</dbReference>
<dbReference type="RefSeq" id="WP_313986367.1">
    <property type="nucleotide sequence ID" value="NZ_JASJOS010000016.1"/>
</dbReference>
<keyword evidence="1 2" id="KW-0732">Signal</keyword>
<dbReference type="Pfam" id="PF02872">
    <property type="entry name" value="5_nucleotid_C"/>
    <property type="match status" value="1"/>
</dbReference>
<dbReference type="GO" id="GO:0030288">
    <property type="term" value="C:outer membrane-bounded periplasmic space"/>
    <property type="evidence" value="ECO:0007669"/>
    <property type="project" value="TreeGrafter"/>
</dbReference>
<comment type="caution">
    <text evidence="5">The sequence shown here is derived from an EMBL/GenBank/DDBJ whole genome shotgun (WGS) entry which is preliminary data.</text>
</comment>
<name>A0AAE3QWW2_9BACT</name>
<dbReference type="PANTHER" id="PTHR11575:SF24">
    <property type="entry name" value="5'-NUCLEOTIDASE"/>
    <property type="match status" value="1"/>
</dbReference>
<keyword evidence="2" id="KW-0547">Nucleotide-binding</keyword>
<evidence type="ECO:0000259" key="4">
    <source>
        <dbReference type="Pfam" id="PF02872"/>
    </source>
</evidence>
<keyword evidence="2" id="KW-0378">Hydrolase</keyword>
<dbReference type="GO" id="GO:0008253">
    <property type="term" value="F:5'-nucleotidase activity"/>
    <property type="evidence" value="ECO:0007669"/>
    <property type="project" value="TreeGrafter"/>
</dbReference>
<protein>
    <submittedName>
        <fullName evidence="5">5'-nucleotidase C-terminal domain-containing protein</fullName>
    </submittedName>
</protein>
<dbReference type="PANTHER" id="PTHR11575">
    <property type="entry name" value="5'-NUCLEOTIDASE-RELATED"/>
    <property type="match status" value="1"/>
</dbReference>
<feature type="domain" description="5'-Nucleotidase C-terminal" evidence="4">
    <location>
        <begin position="346"/>
        <end position="474"/>
    </location>
</feature>
<dbReference type="InterPro" id="IPR006179">
    <property type="entry name" value="5_nucleotidase/apyrase"/>
</dbReference>
<dbReference type="GO" id="GO:0008768">
    <property type="term" value="F:UDP-sugar diphosphatase activity"/>
    <property type="evidence" value="ECO:0007669"/>
    <property type="project" value="TreeGrafter"/>
</dbReference>
<dbReference type="InterPro" id="IPR036907">
    <property type="entry name" value="5'-Nucleotdase_C_sf"/>
</dbReference>
<accession>A0AAE3QWW2</accession>
<dbReference type="InterPro" id="IPR008334">
    <property type="entry name" value="5'-Nucleotdase_C"/>
</dbReference>
<feature type="signal peptide" evidence="2">
    <location>
        <begin position="1"/>
        <end position="18"/>
    </location>
</feature>
<dbReference type="PROSITE" id="PS51257">
    <property type="entry name" value="PROKAR_LIPOPROTEIN"/>
    <property type="match status" value="1"/>
</dbReference>
<proteinExistence type="inferred from homology"/>
<dbReference type="GO" id="GO:0009166">
    <property type="term" value="P:nucleotide catabolic process"/>
    <property type="evidence" value="ECO:0007669"/>
    <property type="project" value="InterPro"/>
</dbReference>
<dbReference type="InterPro" id="IPR004843">
    <property type="entry name" value="Calcineurin-like_PHP"/>
</dbReference>
<evidence type="ECO:0000256" key="1">
    <source>
        <dbReference type="ARBA" id="ARBA00022729"/>
    </source>
</evidence>
<gene>
    <name evidence="5" type="ORF">QNI16_29745</name>
</gene>
<evidence type="ECO:0000256" key="2">
    <source>
        <dbReference type="RuleBase" id="RU362119"/>
    </source>
</evidence>
<feature type="chain" id="PRO_5041768522" evidence="2">
    <location>
        <begin position="19"/>
        <end position="518"/>
    </location>
</feature>
<dbReference type="Gene3D" id="3.60.21.10">
    <property type="match status" value="1"/>
</dbReference>
<reference evidence="5" key="1">
    <citation type="submission" date="2023-05" db="EMBL/GenBank/DDBJ databases">
        <authorList>
            <person name="Zhang X."/>
        </authorList>
    </citation>
    <scope>NUCLEOTIDE SEQUENCE</scope>
    <source>
        <strain evidence="5">YF14B1</strain>
    </source>
</reference>
<evidence type="ECO:0000313" key="6">
    <source>
        <dbReference type="Proteomes" id="UP001241110"/>
    </source>
</evidence>
<comment type="similarity">
    <text evidence="2">Belongs to the 5'-nucleotidase family.</text>
</comment>
<dbReference type="Proteomes" id="UP001241110">
    <property type="component" value="Unassembled WGS sequence"/>
</dbReference>
<evidence type="ECO:0000313" key="5">
    <source>
        <dbReference type="EMBL" id="MDJ1484720.1"/>
    </source>
</evidence>